<dbReference type="RefSeq" id="WP_126672684.1">
    <property type="nucleotide sequence ID" value="NZ_RYZR01000003.1"/>
</dbReference>
<gene>
    <name evidence="2" type="ORF">EKH79_05005</name>
</gene>
<evidence type="ECO:0000313" key="2">
    <source>
        <dbReference type="EMBL" id="RUL66057.1"/>
    </source>
</evidence>
<reference evidence="2 3" key="1">
    <citation type="submission" date="2018-12" db="EMBL/GenBank/DDBJ databases">
        <title>Dyella dinghuensis sp. nov. DHOA06 and Dyella choica sp. nov. 4M-K27, isolated from forest soil.</title>
        <authorList>
            <person name="Qiu L.-H."/>
            <person name="Gao Z.-H."/>
        </authorList>
    </citation>
    <scope>NUCLEOTIDE SEQUENCE [LARGE SCALE GENOMIC DNA]</scope>
    <source>
        <strain evidence="2 3">DHOA06</strain>
    </source>
</reference>
<accession>A0A432LVY4</accession>
<dbReference type="Proteomes" id="UP000267077">
    <property type="component" value="Unassembled WGS sequence"/>
</dbReference>
<name>A0A432LVY4_9GAMM</name>
<dbReference type="EMBL" id="RYZR01000003">
    <property type="protein sequence ID" value="RUL66057.1"/>
    <property type="molecule type" value="Genomic_DNA"/>
</dbReference>
<keyword evidence="3" id="KW-1185">Reference proteome</keyword>
<proteinExistence type="predicted"/>
<evidence type="ECO:0000313" key="3">
    <source>
        <dbReference type="Proteomes" id="UP000267077"/>
    </source>
</evidence>
<sequence>MNKFAVIATVYLMLCCAISVSYSAQAPSDTTDRPGVATLATTPTNSCPADTPAWPIYKSLSTDATREVATSMAAYRLFEGEFRFCNAGGYGLDARLLMESSSNRANGFVFCGEAVNYADNGITSSSQGQVKSDATARKAAVFEWYYGDSSPRSTPLAFSNTYNNTGRPQYIVGEVVTGYARALIGSDPKLVQQECLKMTEDLADEKAADVLKQRNAHQRP</sequence>
<feature type="signal peptide" evidence="1">
    <location>
        <begin position="1"/>
        <end position="26"/>
    </location>
</feature>
<evidence type="ECO:0000256" key="1">
    <source>
        <dbReference type="SAM" id="SignalP"/>
    </source>
</evidence>
<feature type="chain" id="PRO_5019546304" evidence="1">
    <location>
        <begin position="27"/>
        <end position="220"/>
    </location>
</feature>
<keyword evidence="1" id="KW-0732">Signal</keyword>
<dbReference type="AlphaFoldDB" id="A0A432LVY4"/>
<comment type="caution">
    <text evidence="2">The sequence shown here is derived from an EMBL/GenBank/DDBJ whole genome shotgun (WGS) entry which is preliminary data.</text>
</comment>
<protein>
    <submittedName>
        <fullName evidence="2">Uncharacterized protein</fullName>
    </submittedName>
</protein>
<organism evidence="2 3">
    <name type="scientific">Dyella dinghuensis</name>
    <dbReference type="NCBI Taxonomy" id="1920169"/>
    <lineage>
        <taxon>Bacteria</taxon>
        <taxon>Pseudomonadati</taxon>
        <taxon>Pseudomonadota</taxon>
        <taxon>Gammaproteobacteria</taxon>
        <taxon>Lysobacterales</taxon>
        <taxon>Rhodanobacteraceae</taxon>
        <taxon>Dyella</taxon>
    </lineage>
</organism>